<feature type="compositionally biased region" description="Polar residues" evidence="1">
    <location>
        <begin position="720"/>
        <end position="737"/>
    </location>
</feature>
<feature type="compositionally biased region" description="Polar residues" evidence="1">
    <location>
        <begin position="1493"/>
        <end position="1514"/>
    </location>
</feature>
<feature type="region of interest" description="Disordered" evidence="1">
    <location>
        <begin position="1773"/>
        <end position="1807"/>
    </location>
</feature>
<dbReference type="Pfam" id="PF08313">
    <property type="entry name" value="SCA7"/>
    <property type="match status" value="1"/>
</dbReference>
<dbReference type="PROSITE" id="PS51505">
    <property type="entry name" value="SCA7"/>
    <property type="match status" value="1"/>
</dbReference>
<reference evidence="5" key="1">
    <citation type="journal article" date="2020" name="PLoS Negl. Trop. Dis.">
        <title>High-quality nuclear genome for Sarcoptes scabiei-A critical resource for a neglected parasite.</title>
        <authorList>
            <person name="Korhonen P.K."/>
            <person name="Gasser R.B."/>
            <person name="Ma G."/>
            <person name="Wang T."/>
            <person name="Stroehlein A.J."/>
            <person name="Young N.D."/>
            <person name="Ang C.S."/>
            <person name="Fernando D.D."/>
            <person name="Lu H.C."/>
            <person name="Taylor S."/>
            <person name="Reynolds S.L."/>
            <person name="Mofiz E."/>
            <person name="Najaraj S.H."/>
            <person name="Gowda H."/>
            <person name="Madugundu A."/>
            <person name="Renuse S."/>
            <person name="Holt D."/>
            <person name="Pandey A."/>
            <person name="Papenfuss A.T."/>
            <person name="Fischer K."/>
        </authorList>
    </citation>
    <scope>NUCLEOTIDE SEQUENCE [LARGE SCALE GENOMIC DNA]</scope>
</reference>
<reference evidence="4" key="3">
    <citation type="submission" date="2022-06" db="UniProtKB">
        <authorList>
            <consortium name="EnsemblMetazoa"/>
        </authorList>
    </citation>
    <scope>IDENTIFICATION</scope>
</reference>
<feature type="region of interest" description="Disordered" evidence="1">
    <location>
        <begin position="1359"/>
        <end position="1396"/>
    </location>
</feature>
<dbReference type="OrthoDB" id="21678at2759"/>
<dbReference type="Proteomes" id="UP000070412">
    <property type="component" value="Unassembled WGS sequence"/>
</dbReference>
<feature type="region of interest" description="Disordered" evidence="1">
    <location>
        <begin position="1203"/>
        <end position="1229"/>
    </location>
</feature>
<feature type="compositionally biased region" description="Low complexity" evidence="1">
    <location>
        <begin position="302"/>
        <end position="313"/>
    </location>
</feature>
<evidence type="ECO:0000259" key="2">
    <source>
        <dbReference type="PROSITE" id="PS51505"/>
    </source>
</evidence>
<feature type="compositionally biased region" description="Polar residues" evidence="1">
    <location>
        <begin position="1203"/>
        <end position="1215"/>
    </location>
</feature>
<evidence type="ECO:0000313" key="3">
    <source>
        <dbReference type="EMBL" id="KAF7492131.1"/>
    </source>
</evidence>
<keyword evidence="5" id="KW-1185">Reference proteome</keyword>
<organism evidence="3">
    <name type="scientific">Sarcoptes scabiei</name>
    <name type="common">Itch mite</name>
    <name type="synonym">Acarus scabiei</name>
    <dbReference type="NCBI Taxonomy" id="52283"/>
    <lineage>
        <taxon>Eukaryota</taxon>
        <taxon>Metazoa</taxon>
        <taxon>Ecdysozoa</taxon>
        <taxon>Arthropoda</taxon>
        <taxon>Chelicerata</taxon>
        <taxon>Arachnida</taxon>
        <taxon>Acari</taxon>
        <taxon>Acariformes</taxon>
        <taxon>Sarcoptiformes</taxon>
        <taxon>Astigmata</taxon>
        <taxon>Psoroptidia</taxon>
        <taxon>Sarcoptoidea</taxon>
        <taxon>Sarcoptidae</taxon>
        <taxon>Sarcoptinae</taxon>
        <taxon>Sarcoptes</taxon>
    </lineage>
</organism>
<feature type="region of interest" description="Disordered" evidence="1">
    <location>
        <begin position="718"/>
        <end position="742"/>
    </location>
</feature>
<evidence type="ECO:0000313" key="5">
    <source>
        <dbReference type="Proteomes" id="UP000070412"/>
    </source>
</evidence>
<feature type="compositionally biased region" description="Polar residues" evidence="1">
    <location>
        <begin position="1"/>
        <end position="22"/>
    </location>
</feature>
<dbReference type="EnsemblMetazoa" id="SSS_9208s_mrna">
    <property type="protein sequence ID" value="KAF7492131.1"/>
    <property type="gene ID" value="SSS_9208"/>
</dbReference>
<protein>
    <submittedName>
        <fullName evidence="3">Ataxin-7</fullName>
    </submittedName>
</protein>
<feature type="domain" description="SCA7" evidence="2">
    <location>
        <begin position="450"/>
        <end position="516"/>
    </location>
</feature>
<evidence type="ECO:0000313" key="4">
    <source>
        <dbReference type="EnsemblMetazoa" id="KAF7492131.1"/>
    </source>
</evidence>
<proteinExistence type="predicted"/>
<dbReference type="PANTHER" id="PTHR15117:SF24">
    <property type="entry name" value="SCA7 DOMAIN-CONTAINING PROTEIN"/>
    <property type="match status" value="1"/>
</dbReference>
<dbReference type="EMBL" id="WVUK01000057">
    <property type="protein sequence ID" value="KAF7492131.1"/>
    <property type="molecule type" value="Genomic_DNA"/>
</dbReference>
<feature type="compositionally biased region" description="Low complexity" evidence="1">
    <location>
        <begin position="1386"/>
        <end position="1396"/>
    </location>
</feature>
<feature type="region of interest" description="Disordered" evidence="1">
    <location>
        <begin position="1493"/>
        <end position="1517"/>
    </location>
</feature>
<feature type="compositionally biased region" description="Basic and acidic residues" evidence="1">
    <location>
        <begin position="336"/>
        <end position="358"/>
    </location>
</feature>
<feature type="region of interest" description="Disordered" evidence="1">
    <location>
        <begin position="654"/>
        <end position="685"/>
    </location>
</feature>
<feature type="compositionally biased region" description="Low complexity" evidence="1">
    <location>
        <begin position="1359"/>
        <end position="1369"/>
    </location>
</feature>
<accession>A0A834R8P0</accession>
<gene>
    <name evidence="3" type="ORF">SSS_9208</name>
</gene>
<feature type="compositionally biased region" description="Polar residues" evidence="1">
    <location>
        <begin position="271"/>
        <end position="285"/>
    </location>
</feature>
<feature type="region of interest" description="Disordered" evidence="1">
    <location>
        <begin position="1"/>
        <end position="78"/>
    </location>
</feature>
<feature type="compositionally biased region" description="Polar residues" evidence="1">
    <location>
        <begin position="1792"/>
        <end position="1807"/>
    </location>
</feature>
<feature type="region of interest" description="Disordered" evidence="1">
    <location>
        <begin position="252"/>
        <end position="313"/>
    </location>
</feature>
<evidence type="ECO:0000256" key="1">
    <source>
        <dbReference type="SAM" id="MobiDB-lite"/>
    </source>
</evidence>
<name>A0A834R8P0_SARSC</name>
<feature type="compositionally biased region" description="Low complexity" evidence="1">
    <location>
        <begin position="23"/>
        <end position="34"/>
    </location>
</feature>
<feature type="region of interest" description="Disordered" evidence="1">
    <location>
        <begin position="327"/>
        <end position="358"/>
    </location>
</feature>
<feature type="compositionally biased region" description="Basic residues" evidence="1">
    <location>
        <begin position="286"/>
        <end position="301"/>
    </location>
</feature>
<feature type="compositionally biased region" description="Polar residues" evidence="1">
    <location>
        <begin position="1773"/>
        <end position="1784"/>
    </location>
</feature>
<dbReference type="InterPro" id="IPR052237">
    <property type="entry name" value="Ataxin-7-like_regulator"/>
</dbReference>
<reference evidence="3" key="2">
    <citation type="submission" date="2020-01" db="EMBL/GenBank/DDBJ databases">
        <authorList>
            <person name="Korhonen P.K.K."/>
            <person name="Guangxu M.G."/>
            <person name="Wang T.W."/>
            <person name="Stroehlein A.J.S."/>
            <person name="Young N.D."/>
            <person name="Ang C.-S.A."/>
            <person name="Fernando D.W.F."/>
            <person name="Lu H.L."/>
            <person name="Taylor S.T."/>
            <person name="Ehtesham M.E.M."/>
            <person name="Najaraj S.H.N."/>
            <person name="Harsha G.H.G."/>
            <person name="Madugundu A.M."/>
            <person name="Renuse S.R."/>
            <person name="Holt D.H."/>
            <person name="Pandey A.P."/>
            <person name="Papenfuss A.P."/>
            <person name="Gasser R.B.G."/>
            <person name="Fischer K.F."/>
        </authorList>
    </citation>
    <scope>NUCLEOTIDE SEQUENCE</scope>
    <source>
        <strain evidence="3">SSS_KF_BRIS2020</strain>
    </source>
</reference>
<dbReference type="PANTHER" id="PTHR15117">
    <property type="entry name" value="ATAXIN 7 RELATED"/>
    <property type="match status" value="1"/>
</dbReference>
<feature type="compositionally biased region" description="Low complexity" evidence="1">
    <location>
        <begin position="1216"/>
        <end position="1229"/>
    </location>
</feature>
<sequence>MKTDQTSTNESHNIINDANGNLTDTESTSSSTTTIPIKPTELSINIKQIPSGPSEPQKNDPTSFSSESIVKTKKFDSSTQNEWQQFQFPGSDDDGLFDDHHDQHHHQLRSTFSSSTITKTDSIVDDVSRAISIENLDSFGISFISPSTVTVRCGICGQTVKLDSFTNHFSLRHKDLIKLIKQRPISKDSPKSVVVINPPSTFEHFAQINQVNLKNEIKKREQRSFKNTQSNSHYSIRKNDFAQAKEIIVLDDDDDSTSDQSSQERQKQSRTKTNVSFQSLLQNPQRNRRVLPTRRCAKNHKSSSSTIMATTTATSLLASTESISDRRLTRSLKRKLSPDSTKEQNETNETRSSFHDAEIEASSSIDCDQAVDKDSLLIQDKNSSYSRSPSLFSLLNDRNSKINQVDNPHVIQSLSVEPSSLSPLEISSKDSQALSMPPPTNYVVPKRKMVLCKNRTYDPDQHCGVITGDNQHCTRSLTCREHPIASRRIVLGRTKPFDVLLKEYRIANNIKNRPSRSKKSSSFLISQTVSTNSQSIISQTVNEPSLSNPISKVTIEQNKISEEQKISESSFALNQTNISRSLSAESDASKSLQSLLSPKGSATNNKITILISKEPSIVANVNEDQLKLSSSDISKTTTNKNQLDVKFTQIKTNESDKKTDQICDQKNDSVKNRGSTDMHDDDHDSGFEDKTDKIFDDIHQLKRINLIRKELYPFSHKGSNRQNLVKNHSSSQNSTKIHNMKQKVDKKLTTTIVVASDIKSNETETIDRNHSKLFSIKPKCFYPKPAYANHRIDLSRSLLLSRKKNSANNNNTIDQDEDDLLKINFDSIKTVKPIDGSLHSENLIQTIKDISETMEKDDLFHSFSNEVSKYDEHQSHYKFPVINHQPAFSVFAVAETKQPSKAENYVRSDSFSSKSSAKNATHFRSFHNADLADQSDHSRSNSSIIDKIDVIEIDDNEKQSSKSTPNLTKSNSDLIISNSSSSLLEQKRCLRPKTAQRRSKRLKISENRFKTEDVIVIDDDDDNQDTGSFSSNSIELLLSKSLDHGETSGNQLDPKHLIVSESFPEKRKRISIHENNPIAIHNRSDSSSVSAGTSTSASEIVTFPTCDIKHPEFKLDDPSKSEDQLKQKASSSIQNYIANIDIDIDYDTDDMIDDVLDMLAELEPLKNSQNQTGQGQSELEQTLLEQKQPEVTFQSRKAINSRRTNVDSSLLSSENSVTESCSPKTSSSSTFVSAQSLNISKDSSNSSDTNIKTISDVSKSKASSDLVSNISTVPINQPPLVAKKSSPEIKSSSSSINHRQILVPLTFTPTGSVNIGGQNTILGGPISIDLLNKNIRMATVPVVQPGSILQPQFVPVYQHQPQQQPQQSQAANVVKQSDVKNSHTKNNSNNGGSLGVSYGVPTATQLTAIPVAALQNGKPTFLLPINSVNSLPNVFILHPSSIDQSDSAIASSSSSITSTSSSIFSQANNTKSTQSLVSSQINDLVPIISSETNRSSSASMSSIPKHSNQSSPSISRLKMGTVCSVSSKSKSSLSNKSNGKILMDSGPQASSIILDQFISSSIASQTSTSSISTVATTGSKAFPLTSSVILNRTNPKKTLGTRSKSSSSILLNQLNSITPVESSVLKSQPTSSSVSDQQVNQSISIGSSIIELSSGSFSQPNPSIVTSASILLDHSNPISTIVSISQPVTSPIIVNQQATMKMIGSKSQPSPSSILLSQLNPRSKQASSSILLNPRNRMTMVESKSSSILLKQLNTKTAAGRQLQSLPSTILNQQNPTMVGSKSQPIPPFMQVEQSNPNEVKSQTTHT</sequence>
<dbReference type="InterPro" id="IPR013243">
    <property type="entry name" value="SCA7_dom"/>
</dbReference>
<feature type="compositionally biased region" description="Polar residues" evidence="1">
    <location>
        <begin position="54"/>
        <end position="69"/>
    </location>
</feature>